<keyword evidence="2 7" id="KW-0408">Iron</keyword>
<dbReference type="HAMAP" id="MF_00323">
    <property type="entry name" value="Ferrochelatase"/>
    <property type="match status" value="1"/>
</dbReference>
<evidence type="ECO:0000256" key="5">
    <source>
        <dbReference type="ARBA" id="ARBA00023244"/>
    </source>
</evidence>
<dbReference type="NCBIfam" id="NF000689">
    <property type="entry name" value="PRK00035.2-1"/>
    <property type="match status" value="1"/>
</dbReference>
<dbReference type="SUPFAM" id="SSF53800">
    <property type="entry name" value="Chelatase"/>
    <property type="match status" value="1"/>
</dbReference>
<proteinExistence type="inferred from homology"/>
<comment type="similarity">
    <text evidence="7 8">Belongs to the ferrochelatase family.</text>
</comment>
<evidence type="ECO:0000313" key="9">
    <source>
        <dbReference type="EMBL" id="NHC13834.1"/>
    </source>
</evidence>
<protein>
    <recommendedName>
        <fullName evidence="7">Coproporphyrin III ferrochelatase</fullName>
        <ecNumber evidence="7">4.99.1.9</ecNumber>
    </recommendedName>
</protein>
<keyword evidence="7" id="KW-0963">Cytoplasm</keyword>
<reference evidence="9 10" key="1">
    <citation type="submission" date="2020-03" db="EMBL/GenBank/DDBJ databases">
        <title>Two novel Motilibacter sp.</title>
        <authorList>
            <person name="Liu S."/>
        </authorList>
    </citation>
    <scope>NUCLEOTIDE SEQUENCE [LARGE SCALE GENOMIC DNA]</scope>
    <source>
        <strain evidence="9 10">E257</strain>
    </source>
</reference>
<organism evidence="9 10">
    <name type="scientific">Motilibacter deserti</name>
    <dbReference type="NCBI Taxonomy" id="2714956"/>
    <lineage>
        <taxon>Bacteria</taxon>
        <taxon>Bacillati</taxon>
        <taxon>Actinomycetota</taxon>
        <taxon>Actinomycetes</taxon>
        <taxon>Motilibacterales</taxon>
        <taxon>Motilibacteraceae</taxon>
        <taxon>Motilibacter</taxon>
    </lineage>
</organism>
<keyword evidence="10" id="KW-1185">Reference proteome</keyword>
<comment type="function">
    <text evidence="7">Involved in coproporphyrin-dependent heme b biosynthesis. Catalyzes the insertion of ferrous iron into coproporphyrin III to form Fe-coproporphyrin III.</text>
</comment>
<gene>
    <name evidence="7" type="primary">cpfC</name>
    <name evidence="9" type="ORF">G9H71_08575</name>
</gene>
<dbReference type="Proteomes" id="UP000800981">
    <property type="component" value="Unassembled WGS sequence"/>
</dbReference>
<comment type="pathway">
    <text evidence="1 7">Porphyrin-containing compound metabolism; protoheme biosynthesis.</text>
</comment>
<sequence>MHGPYDALLLVSFGGPEGPDDVMPFLENVTRGRGIPRERLLGVAEHYQHFGGVSPINEQNRALLAALRDELARQGVDLPVWWGNRNWGPYLTDTLAEMADKGHRRVLALVTSAYSSYSGCRQYREDLHVALEPLGDRAPQVDKVRHYFDHPGFVGATVRAVADALEQVPEGSPVAFVTHSVPDAMDEVSGAPFGGHMYVRQHEAVAALVAQRVEAETGRRVAHELVYCSRSGPPTQPWLEPDVNDHLRALKEAGAPGVVVAPIGFVSDHMEVKFDLDTEAAETAKEIGLPFARAATVGTDAEFVSGLVDMVRERAAVESGAPAERPALTDIGPWPDVCPAGCCANLRAYKPTCCGED</sequence>
<dbReference type="CDD" id="cd00419">
    <property type="entry name" value="Ferrochelatase_C"/>
    <property type="match status" value="1"/>
</dbReference>
<keyword evidence="4 7" id="KW-0456">Lyase</keyword>
<dbReference type="Gene3D" id="3.40.50.1400">
    <property type="match status" value="2"/>
</dbReference>
<dbReference type="CDD" id="cd03411">
    <property type="entry name" value="Ferrochelatase_N"/>
    <property type="match status" value="1"/>
</dbReference>
<evidence type="ECO:0000256" key="8">
    <source>
        <dbReference type="RuleBase" id="RU004185"/>
    </source>
</evidence>
<dbReference type="RefSeq" id="WP_166280773.1">
    <property type="nucleotide sequence ID" value="NZ_JAANNP010000003.1"/>
</dbReference>
<dbReference type="GO" id="GO:0016829">
    <property type="term" value="F:lyase activity"/>
    <property type="evidence" value="ECO:0007669"/>
    <property type="project" value="UniProtKB-KW"/>
</dbReference>
<feature type="binding site" evidence="7">
    <location>
        <position position="271"/>
    </location>
    <ligand>
        <name>Fe(2+)</name>
        <dbReference type="ChEBI" id="CHEBI:29033"/>
    </ligand>
</feature>
<dbReference type="InterPro" id="IPR033644">
    <property type="entry name" value="Ferrochelatase_C"/>
</dbReference>
<evidence type="ECO:0000256" key="3">
    <source>
        <dbReference type="ARBA" id="ARBA00023133"/>
    </source>
</evidence>
<dbReference type="InterPro" id="IPR033659">
    <property type="entry name" value="Ferrochelatase_N"/>
</dbReference>
<evidence type="ECO:0000256" key="4">
    <source>
        <dbReference type="ARBA" id="ARBA00023239"/>
    </source>
</evidence>
<keyword evidence="5 7" id="KW-0627">Porphyrin biosynthesis</keyword>
<dbReference type="Pfam" id="PF00762">
    <property type="entry name" value="Ferrochelatase"/>
    <property type="match status" value="1"/>
</dbReference>
<keyword evidence="3 7" id="KW-0350">Heme biosynthesis</keyword>
<feature type="binding site" evidence="7">
    <location>
        <position position="179"/>
    </location>
    <ligand>
        <name>Fe(2+)</name>
        <dbReference type="ChEBI" id="CHEBI:29033"/>
    </ligand>
</feature>
<keyword evidence="7" id="KW-0479">Metal-binding</keyword>
<dbReference type="InterPro" id="IPR001015">
    <property type="entry name" value="Ferrochelatase"/>
</dbReference>
<feature type="binding site" evidence="7">
    <location>
        <position position="54"/>
    </location>
    <ligand>
        <name>Fe-coproporphyrin III</name>
        <dbReference type="ChEBI" id="CHEBI:68438"/>
    </ligand>
</feature>
<evidence type="ECO:0000256" key="6">
    <source>
        <dbReference type="ARBA" id="ARBA00024536"/>
    </source>
</evidence>
<evidence type="ECO:0000256" key="2">
    <source>
        <dbReference type="ARBA" id="ARBA00023004"/>
    </source>
</evidence>
<dbReference type="EC" id="4.99.1.9" evidence="7"/>
<comment type="caution">
    <text evidence="9">The sequence shown here is derived from an EMBL/GenBank/DDBJ whole genome shotgun (WGS) entry which is preliminary data.</text>
</comment>
<comment type="catalytic activity">
    <reaction evidence="6">
        <text>Fe-coproporphyrin III + 2 H(+) = coproporphyrin III + Fe(2+)</text>
        <dbReference type="Rhea" id="RHEA:49572"/>
        <dbReference type="ChEBI" id="CHEBI:15378"/>
        <dbReference type="ChEBI" id="CHEBI:29033"/>
        <dbReference type="ChEBI" id="CHEBI:68438"/>
        <dbReference type="ChEBI" id="CHEBI:131725"/>
        <dbReference type="EC" id="4.99.1.9"/>
    </reaction>
    <physiologicalReaction direction="right-to-left" evidence="6">
        <dbReference type="Rhea" id="RHEA:49574"/>
    </physiologicalReaction>
</comment>
<comment type="subcellular location">
    <subcellularLocation>
        <location evidence="7">Cytoplasm</location>
    </subcellularLocation>
</comment>
<evidence type="ECO:0000313" key="10">
    <source>
        <dbReference type="Proteomes" id="UP000800981"/>
    </source>
</evidence>
<comment type="caution">
    <text evidence="7">Lacks conserved residue(s) required for the propagation of feature annotation.</text>
</comment>
<name>A0ABX0GSI4_9ACTN</name>
<evidence type="ECO:0000256" key="1">
    <source>
        <dbReference type="ARBA" id="ARBA00004744"/>
    </source>
</evidence>
<feature type="binding site" evidence="7">
    <location>
        <position position="123"/>
    </location>
    <ligand>
        <name>Fe-coproporphyrin III</name>
        <dbReference type="ChEBI" id="CHEBI:68438"/>
    </ligand>
</feature>
<evidence type="ECO:0000256" key="7">
    <source>
        <dbReference type="HAMAP-Rule" id="MF_00323"/>
    </source>
</evidence>
<dbReference type="EMBL" id="JAANNP010000003">
    <property type="protein sequence ID" value="NHC13834.1"/>
    <property type="molecule type" value="Genomic_DNA"/>
</dbReference>
<accession>A0ABX0GSI4</accession>
<dbReference type="PANTHER" id="PTHR11108">
    <property type="entry name" value="FERROCHELATASE"/>
    <property type="match status" value="1"/>
</dbReference>
<dbReference type="PANTHER" id="PTHR11108:SF1">
    <property type="entry name" value="FERROCHELATASE, MITOCHONDRIAL"/>
    <property type="match status" value="1"/>
</dbReference>